<evidence type="ECO:0000256" key="2">
    <source>
        <dbReference type="ARBA" id="ARBA00008520"/>
    </source>
</evidence>
<dbReference type="EMBL" id="FNHU01000001">
    <property type="protein sequence ID" value="SDM25170.1"/>
    <property type="molecule type" value="Genomic_DNA"/>
</dbReference>
<dbReference type="Gene3D" id="3.40.190.10">
    <property type="entry name" value="Periplasmic binding protein-like II"/>
    <property type="match status" value="2"/>
</dbReference>
<comment type="similarity">
    <text evidence="2">Belongs to the bacterial solute-binding protein 1 family.</text>
</comment>
<evidence type="ECO:0000313" key="9">
    <source>
        <dbReference type="Proteomes" id="UP000199671"/>
    </source>
</evidence>
<dbReference type="Pfam" id="PF01547">
    <property type="entry name" value="SBP_bac_1"/>
    <property type="match status" value="1"/>
</dbReference>
<feature type="signal peptide" evidence="7">
    <location>
        <begin position="1"/>
        <end position="25"/>
    </location>
</feature>
<proteinExistence type="inferred from homology"/>
<accession>A0A1G9RQ36</accession>
<dbReference type="GO" id="GO:0030313">
    <property type="term" value="C:cell envelope"/>
    <property type="evidence" value="ECO:0007669"/>
    <property type="project" value="UniProtKB-SubCell"/>
</dbReference>
<keyword evidence="4 7" id="KW-0732">Signal</keyword>
<dbReference type="PANTHER" id="PTHR43649:SF28">
    <property type="entry name" value="BINDING PROTEIN COMPONENT OF ABC SUGAR TRANSPORTER-RELATED"/>
    <property type="match status" value="1"/>
</dbReference>
<evidence type="ECO:0000256" key="1">
    <source>
        <dbReference type="ARBA" id="ARBA00004196"/>
    </source>
</evidence>
<evidence type="ECO:0000256" key="7">
    <source>
        <dbReference type="SAM" id="SignalP"/>
    </source>
</evidence>
<dbReference type="Proteomes" id="UP000199671">
    <property type="component" value="Unassembled WGS sequence"/>
</dbReference>
<comment type="subcellular location">
    <subcellularLocation>
        <location evidence="1">Cell envelope</location>
    </subcellularLocation>
</comment>
<dbReference type="InterPro" id="IPR006059">
    <property type="entry name" value="SBP"/>
</dbReference>
<dbReference type="PANTHER" id="PTHR43649">
    <property type="entry name" value="ARABINOSE-BINDING PROTEIN-RELATED"/>
    <property type="match status" value="1"/>
</dbReference>
<evidence type="ECO:0000256" key="3">
    <source>
        <dbReference type="ARBA" id="ARBA00022448"/>
    </source>
</evidence>
<dbReference type="RefSeq" id="WP_092606718.1">
    <property type="nucleotide sequence ID" value="NZ_FNHU01000001.1"/>
</dbReference>
<dbReference type="AlphaFoldDB" id="A0A1G9RQ36"/>
<organism evidence="8 9">
    <name type="scientific">Actinomyces ruminicola</name>
    <dbReference type="NCBI Taxonomy" id="332524"/>
    <lineage>
        <taxon>Bacteria</taxon>
        <taxon>Bacillati</taxon>
        <taxon>Actinomycetota</taxon>
        <taxon>Actinomycetes</taxon>
        <taxon>Actinomycetales</taxon>
        <taxon>Actinomycetaceae</taxon>
        <taxon>Actinomyces</taxon>
    </lineage>
</organism>
<evidence type="ECO:0000256" key="5">
    <source>
        <dbReference type="ARBA" id="ARBA00049629"/>
    </source>
</evidence>
<dbReference type="OrthoDB" id="5580590at2"/>
<sequence>MTSLRKRATALIAAASTALALTACAGPSAPSGSIEVLSWWTSASESVALDTLVDSYQERNSEVSVDQLAVAGGAGSQAHVTLASRIARGDAPDVWQSLTAGNVTAWRDAGVVGDVSPLFTDEVIAQLPEEILASVTVGSKQYAAPLSVHRANILMFNRDVLQQAGISEPGSGYSLDDLLADLDTLQQQGTTPLCIGGADSITTAGLFESVLLATVGEEGWAQIEADRFDWSGQQVGNALETFGQLMDHTDPDDADRTWDEAAGRLADGECGFYQMNDGALTESEALAGSTTGESPVASVVFPGTEGTFLIVVDAFVRSSASADSEDADAFLNTVLDPQVQTAVCEVKGCVPVRNDADVSTLTPYQQQTAADLRSQTVLNAISYGEVTSPAMQDGFFKAVKNYLSTRDASASTFARILTQRINEGAAGPNV</sequence>
<protein>
    <recommendedName>
        <fullName evidence="6">Probable sugar-binding periplasmic protein</fullName>
    </recommendedName>
</protein>
<keyword evidence="3" id="KW-0813">Transport</keyword>
<dbReference type="SUPFAM" id="SSF53850">
    <property type="entry name" value="Periplasmic binding protein-like II"/>
    <property type="match status" value="1"/>
</dbReference>
<evidence type="ECO:0000256" key="4">
    <source>
        <dbReference type="ARBA" id="ARBA00022729"/>
    </source>
</evidence>
<feature type="chain" id="PRO_5011501337" description="Probable sugar-binding periplasmic protein" evidence="7">
    <location>
        <begin position="26"/>
        <end position="430"/>
    </location>
</feature>
<reference evidence="8 9" key="1">
    <citation type="submission" date="2016-10" db="EMBL/GenBank/DDBJ databases">
        <authorList>
            <person name="de Groot N.N."/>
        </authorList>
    </citation>
    <scope>NUCLEOTIDE SEQUENCE [LARGE SCALE GENOMIC DNA]</scope>
    <source>
        <strain evidence="8 9">KPR-7B</strain>
    </source>
</reference>
<gene>
    <name evidence="8" type="ORF">SAMN04487766_10190</name>
</gene>
<name>A0A1G9RQ36_9ACTO</name>
<dbReference type="PROSITE" id="PS51257">
    <property type="entry name" value="PROKAR_LIPOPROTEIN"/>
    <property type="match status" value="1"/>
</dbReference>
<evidence type="ECO:0000313" key="8">
    <source>
        <dbReference type="EMBL" id="SDM25170.1"/>
    </source>
</evidence>
<evidence type="ECO:0000256" key="6">
    <source>
        <dbReference type="ARBA" id="ARBA00049753"/>
    </source>
</evidence>
<comment type="function">
    <text evidence="5">Part of a binding-protein-dependent transport system for a sugar.</text>
</comment>
<dbReference type="InterPro" id="IPR050490">
    <property type="entry name" value="Bact_solute-bd_prot1"/>
</dbReference>